<dbReference type="InterPro" id="IPR043502">
    <property type="entry name" value="DNA/RNA_pol_sf"/>
</dbReference>
<evidence type="ECO:0000313" key="2">
    <source>
        <dbReference type="EMBL" id="GAA0169799.1"/>
    </source>
</evidence>
<dbReference type="Pfam" id="PF07727">
    <property type="entry name" value="RVT_2"/>
    <property type="match status" value="1"/>
</dbReference>
<gene>
    <name evidence="2" type="ORF">LIER_40832</name>
</gene>
<name>A0AAV3R0G2_LITER</name>
<dbReference type="EMBL" id="BAABME010024241">
    <property type="protein sequence ID" value="GAA0169799.1"/>
    <property type="molecule type" value="Genomic_DNA"/>
</dbReference>
<keyword evidence="3" id="KW-1185">Reference proteome</keyword>
<dbReference type="InterPro" id="IPR013103">
    <property type="entry name" value="RVT_2"/>
</dbReference>
<sequence>MLVVYIDDILLTGTSEEDMVAVKQLLHNKFTIKDLRIAIYFLGIEIARSSEGMYLSQQKYVKDIIKDLNME</sequence>
<accession>A0AAV3R0G2</accession>
<dbReference type="AlphaFoldDB" id="A0AAV3R0G2"/>
<evidence type="ECO:0000313" key="3">
    <source>
        <dbReference type="Proteomes" id="UP001454036"/>
    </source>
</evidence>
<evidence type="ECO:0000259" key="1">
    <source>
        <dbReference type="Pfam" id="PF07727"/>
    </source>
</evidence>
<dbReference type="SUPFAM" id="SSF56672">
    <property type="entry name" value="DNA/RNA polymerases"/>
    <property type="match status" value="1"/>
</dbReference>
<organism evidence="2 3">
    <name type="scientific">Lithospermum erythrorhizon</name>
    <name type="common">Purple gromwell</name>
    <name type="synonym">Lithospermum officinale var. erythrorhizon</name>
    <dbReference type="NCBI Taxonomy" id="34254"/>
    <lineage>
        <taxon>Eukaryota</taxon>
        <taxon>Viridiplantae</taxon>
        <taxon>Streptophyta</taxon>
        <taxon>Embryophyta</taxon>
        <taxon>Tracheophyta</taxon>
        <taxon>Spermatophyta</taxon>
        <taxon>Magnoliopsida</taxon>
        <taxon>eudicotyledons</taxon>
        <taxon>Gunneridae</taxon>
        <taxon>Pentapetalae</taxon>
        <taxon>asterids</taxon>
        <taxon>lamiids</taxon>
        <taxon>Boraginales</taxon>
        <taxon>Boraginaceae</taxon>
        <taxon>Boraginoideae</taxon>
        <taxon>Lithospermeae</taxon>
        <taxon>Lithospermum</taxon>
    </lineage>
</organism>
<proteinExistence type="predicted"/>
<reference evidence="2 3" key="1">
    <citation type="submission" date="2024-01" db="EMBL/GenBank/DDBJ databases">
        <title>The complete chloroplast genome sequence of Lithospermum erythrorhizon: insights into the phylogenetic relationship among Boraginaceae species and the maternal lineages of purple gromwells.</title>
        <authorList>
            <person name="Okada T."/>
            <person name="Watanabe K."/>
        </authorList>
    </citation>
    <scope>NUCLEOTIDE SEQUENCE [LARGE SCALE GENOMIC DNA]</scope>
</reference>
<protein>
    <recommendedName>
        <fullName evidence="1">Reverse transcriptase Ty1/copia-type domain-containing protein</fullName>
    </recommendedName>
</protein>
<feature type="domain" description="Reverse transcriptase Ty1/copia-type" evidence="1">
    <location>
        <begin position="2"/>
        <end position="70"/>
    </location>
</feature>
<dbReference type="Proteomes" id="UP001454036">
    <property type="component" value="Unassembled WGS sequence"/>
</dbReference>
<comment type="caution">
    <text evidence="2">The sequence shown here is derived from an EMBL/GenBank/DDBJ whole genome shotgun (WGS) entry which is preliminary data.</text>
</comment>